<reference evidence="2 3" key="1">
    <citation type="journal article" date="2023" name="Sci. Data">
        <title>Genome assembly of the Korean intertidal mud-creeper Batillaria attramentaria.</title>
        <authorList>
            <person name="Patra A.K."/>
            <person name="Ho P.T."/>
            <person name="Jun S."/>
            <person name="Lee S.J."/>
            <person name="Kim Y."/>
            <person name="Won Y.J."/>
        </authorList>
    </citation>
    <scope>NUCLEOTIDE SEQUENCE [LARGE SCALE GENOMIC DNA]</scope>
    <source>
        <strain evidence="2">Wonlab-2016</strain>
    </source>
</reference>
<gene>
    <name evidence="2" type="ORF">BaRGS_00000045</name>
</gene>
<keyword evidence="3" id="KW-1185">Reference proteome</keyword>
<sequence length="78" mass="8175">MRRAEPGLRKGADGLDDGETEGNTGVYRERRGVSGRDGGSLDLSVGRWGSSQWKDGNSNGILGDLFAGQTAGDGRIAH</sequence>
<name>A0ABD0MAT9_9CAEN</name>
<dbReference type="AlphaFoldDB" id="A0ABD0MAT9"/>
<dbReference type="EMBL" id="JACVVK020000001">
    <property type="protein sequence ID" value="KAK7508479.1"/>
    <property type="molecule type" value="Genomic_DNA"/>
</dbReference>
<comment type="caution">
    <text evidence="2">The sequence shown here is derived from an EMBL/GenBank/DDBJ whole genome shotgun (WGS) entry which is preliminary data.</text>
</comment>
<organism evidence="2 3">
    <name type="scientific">Batillaria attramentaria</name>
    <dbReference type="NCBI Taxonomy" id="370345"/>
    <lineage>
        <taxon>Eukaryota</taxon>
        <taxon>Metazoa</taxon>
        <taxon>Spiralia</taxon>
        <taxon>Lophotrochozoa</taxon>
        <taxon>Mollusca</taxon>
        <taxon>Gastropoda</taxon>
        <taxon>Caenogastropoda</taxon>
        <taxon>Sorbeoconcha</taxon>
        <taxon>Cerithioidea</taxon>
        <taxon>Batillariidae</taxon>
        <taxon>Batillaria</taxon>
    </lineage>
</organism>
<protein>
    <submittedName>
        <fullName evidence="2">Uncharacterized protein</fullName>
    </submittedName>
</protein>
<feature type="region of interest" description="Disordered" evidence="1">
    <location>
        <begin position="1"/>
        <end position="41"/>
    </location>
</feature>
<dbReference type="Proteomes" id="UP001519460">
    <property type="component" value="Unassembled WGS sequence"/>
</dbReference>
<evidence type="ECO:0000313" key="2">
    <source>
        <dbReference type="EMBL" id="KAK7508479.1"/>
    </source>
</evidence>
<evidence type="ECO:0000256" key="1">
    <source>
        <dbReference type="SAM" id="MobiDB-lite"/>
    </source>
</evidence>
<evidence type="ECO:0000313" key="3">
    <source>
        <dbReference type="Proteomes" id="UP001519460"/>
    </source>
</evidence>
<feature type="compositionally biased region" description="Basic and acidic residues" evidence="1">
    <location>
        <begin position="1"/>
        <end position="13"/>
    </location>
</feature>
<accession>A0ABD0MAT9</accession>
<proteinExistence type="predicted"/>